<dbReference type="OrthoDB" id="9779at2157"/>
<dbReference type="PROSITE" id="PS00456">
    <property type="entry name" value="NA_SOLUT_SYMP_1"/>
    <property type="match status" value="1"/>
</dbReference>
<organism evidence="15 16">
    <name type="scientific">Natronococcus jeotgali DSM 18795</name>
    <dbReference type="NCBI Taxonomy" id="1227498"/>
    <lineage>
        <taxon>Archaea</taxon>
        <taxon>Methanobacteriati</taxon>
        <taxon>Methanobacteriota</taxon>
        <taxon>Stenosarchaea group</taxon>
        <taxon>Halobacteria</taxon>
        <taxon>Halobacteriales</taxon>
        <taxon>Natrialbaceae</taxon>
        <taxon>Natronococcus</taxon>
    </lineage>
</organism>
<evidence type="ECO:0000256" key="9">
    <source>
        <dbReference type="ARBA" id="ARBA00023065"/>
    </source>
</evidence>
<evidence type="ECO:0000256" key="14">
    <source>
        <dbReference type="SAM" id="Phobius"/>
    </source>
</evidence>
<evidence type="ECO:0000256" key="10">
    <source>
        <dbReference type="ARBA" id="ARBA00023136"/>
    </source>
</evidence>
<feature type="transmembrane region" description="Helical" evidence="14">
    <location>
        <begin position="323"/>
        <end position="347"/>
    </location>
</feature>
<accession>L9XXD8</accession>
<protein>
    <submittedName>
        <fullName evidence="15">Sodium/proline symporter</fullName>
    </submittedName>
</protein>
<evidence type="ECO:0000256" key="11">
    <source>
        <dbReference type="ARBA" id="ARBA00023201"/>
    </source>
</evidence>
<dbReference type="RefSeq" id="WP_008419646.1">
    <property type="nucleotide sequence ID" value="NZ_AOIA01000017.1"/>
</dbReference>
<keyword evidence="3" id="KW-0813">Transport</keyword>
<reference evidence="15 16" key="1">
    <citation type="journal article" date="2014" name="PLoS Genet.">
        <title>Phylogenetically driven sequencing of extremely halophilic archaea reveals strategies for static and dynamic osmo-response.</title>
        <authorList>
            <person name="Becker E.A."/>
            <person name="Seitzer P.M."/>
            <person name="Tritt A."/>
            <person name="Larsen D."/>
            <person name="Krusor M."/>
            <person name="Yao A.I."/>
            <person name="Wu D."/>
            <person name="Madern D."/>
            <person name="Eisen J.A."/>
            <person name="Darling A.E."/>
            <person name="Facciotti M.T."/>
        </authorList>
    </citation>
    <scope>NUCLEOTIDE SEQUENCE [LARGE SCALE GENOMIC DNA]</scope>
    <source>
        <strain evidence="15 16">DSM 18795</strain>
    </source>
</reference>
<feature type="transmembrane region" description="Helical" evidence="14">
    <location>
        <begin position="276"/>
        <end position="303"/>
    </location>
</feature>
<feature type="transmembrane region" description="Helical" evidence="14">
    <location>
        <begin position="161"/>
        <end position="181"/>
    </location>
</feature>
<dbReference type="EMBL" id="AOIA01000017">
    <property type="protein sequence ID" value="ELY66440.1"/>
    <property type="molecule type" value="Genomic_DNA"/>
</dbReference>
<keyword evidence="11" id="KW-0739">Sodium transport</keyword>
<dbReference type="PANTHER" id="PTHR48086">
    <property type="entry name" value="SODIUM/PROLINE SYMPORTER-RELATED"/>
    <property type="match status" value="1"/>
</dbReference>
<comment type="catalytic activity">
    <reaction evidence="12">
        <text>L-proline(in) + Na(+)(in) = L-proline(out) + Na(+)(out)</text>
        <dbReference type="Rhea" id="RHEA:28967"/>
        <dbReference type="ChEBI" id="CHEBI:29101"/>
        <dbReference type="ChEBI" id="CHEBI:60039"/>
    </reaction>
</comment>
<proteinExistence type="inferred from homology"/>
<evidence type="ECO:0000256" key="8">
    <source>
        <dbReference type="ARBA" id="ARBA00023053"/>
    </source>
</evidence>
<feature type="transmembrane region" description="Helical" evidence="14">
    <location>
        <begin position="400"/>
        <end position="419"/>
    </location>
</feature>
<evidence type="ECO:0000256" key="1">
    <source>
        <dbReference type="ARBA" id="ARBA00004651"/>
    </source>
</evidence>
<dbReference type="InterPro" id="IPR038377">
    <property type="entry name" value="Na/Glc_symporter_sf"/>
</dbReference>
<dbReference type="Pfam" id="PF00474">
    <property type="entry name" value="SSF"/>
    <property type="match status" value="1"/>
</dbReference>
<dbReference type="STRING" id="1227498.C492_00909"/>
<keyword evidence="7 14" id="KW-1133">Transmembrane helix</keyword>
<comment type="similarity">
    <text evidence="2 13">Belongs to the sodium:solute symporter (SSF) (TC 2.A.21) family.</text>
</comment>
<dbReference type="GO" id="GO:0031402">
    <property type="term" value="F:sodium ion binding"/>
    <property type="evidence" value="ECO:0007669"/>
    <property type="project" value="InterPro"/>
</dbReference>
<dbReference type="Proteomes" id="UP000011531">
    <property type="component" value="Unassembled WGS sequence"/>
</dbReference>
<keyword evidence="9" id="KW-0406">Ion transport</keyword>
<evidence type="ECO:0000256" key="7">
    <source>
        <dbReference type="ARBA" id="ARBA00022989"/>
    </source>
</evidence>
<evidence type="ECO:0000256" key="5">
    <source>
        <dbReference type="ARBA" id="ARBA00022692"/>
    </source>
</evidence>
<name>L9XXD8_9EURY</name>
<feature type="transmembrane region" description="Helical" evidence="14">
    <location>
        <begin position="61"/>
        <end position="90"/>
    </location>
</feature>
<evidence type="ECO:0000313" key="15">
    <source>
        <dbReference type="EMBL" id="ELY66440.1"/>
    </source>
</evidence>
<evidence type="ECO:0000256" key="3">
    <source>
        <dbReference type="ARBA" id="ARBA00022448"/>
    </source>
</evidence>
<feature type="transmembrane region" description="Helical" evidence="14">
    <location>
        <begin position="450"/>
        <end position="467"/>
    </location>
</feature>
<evidence type="ECO:0000256" key="4">
    <source>
        <dbReference type="ARBA" id="ARBA00022475"/>
    </source>
</evidence>
<sequence>MLSTIQLTFGAYLLVLLAIGAYFFATTETRRLSDYLLAGRNVGAWPVALSEVSSVASGWTFFAWVSVGFATGIHGLWFSLTMIFVVVFMYRYVGSRFRRQSEALGSITVADHLALAVSDDRVGGYVRIVATVSILLFMGAYVGAQIIAVGEAMDTGIGIDYAVAVAVGGVVVGLYTTLGGFNASIWTDVFQGVLIFVAAVSLPVLMIAEVGGWSAFVAEAAAVEDAALLELSGGLAGQALLISVLGWVTFAFGTIGQPHSLMRLQAIRSERLLSPAAVIAVAFQSLRLTVPLLIGAAGRVIYGSVDNPENVAMLAIVDFFPELVAGVLLAAIVSAILSTSDSMLLVASSDFTRFYEERIDPSASQGTLILLGRIAVVVLAVGGVAIALAQPGTILEIVEFAYIGLGATFGLPLLFLLFWERTTGEAVLAGIVAGLVATLGTYAVTEHYSLLVWPICIAAIVGVTLATSRTGSAVADVPEPTSSSQLADD</sequence>
<dbReference type="InterPro" id="IPR001734">
    <property type="entry name" value="Na/solute_symporter"/>
</dbReference>
<gene>
    <name evidence="15" type="ORF">C492_00909</name>
</gene>
<dbReference type="GO" id="GO:0005886">
    <property type="term" value="C:plasma membrane"/>
    <property type="evidence" value="ECO:0007669"/>
    <property type="project" value="UniProtKB-SubCell"/>
</dbReference>
<dbReference type="InterPro" id="IPR050277">
    <property type="entry name" value="Sodium:Solute_Symporter"/>
</dbReference>
<comment type="subcellular location">
    <subcellularLocation>
        <location evidence="1">Cell membrane</location>
        <topology evidence="1">Multi-pass membrane protein</topology>
    </subcellularLocation>
</comment>
<keyword evidence="6" id="KW-0769">Symport</keyword>
<keyword evidence="16" id="KW-1185">Reference proteome</keyword>
<evidence type="ECO:0000256" key="6">
    <source>
        <dbReference type="ARBA" id="ARBA00022847"/>
    </source>
</evidence>
<keyword evidence="4" id="KW-1003">Cell membrane</keyword>
<evidence type="ECO:0000313" key="16">
    <source>
        <dbReference type="Proteomes" id="UP000011531"/>
    </source>
</evidence>
<dbReference type="Gene3D" id="1.20.1730.10">
    <property type="entry name" value="Sodium/glucose cotransporter"/>
    <property type="match status" value="1"/>
</dbReference>
<feature type="transmembrane region" description="Helical" evidence="14">
    <location>
        <begin position="128"/>
        <end position="149"/>
    </location>
</feature>
<dbReference type="NCBIfam" id="TIGR00813">
    <property type="entry name" value="sss"/>
    <property type="match status" value="1"/>
</dbReference>
<comment type="caution">
    <text evidence="15">The sequence shown here is derived from an EMBL/GenBank/DDBJ whole genome shotgun (WGS) entry which is preliminary data.</text>
</comment>
<keyword evidence="10 14" id="KW-0472">Membrane</keyword>
<feature type="transmembrane region" description="Helical" evidence="14">
    <location>
        <begin position="426"/>
        <end position="444"/>
    </location>
</feature>
<dbReference type="InterPro" id="IPR011851">
    <property type="entry name" value="Na/Pro_symporter"/>
</dbReference>
<feature type="transmembrane region" description="Helical" evidence="14">
    <location>
        <begin position="235"/>
        <end position="255"/>
    </location>
</feature>
<evidence type="ECO:0000256" key="13">
    <source>
        <dbReference type="RuleBase" id="RU362091"/>
    </source>
</evidence>
<feature type="transmembrane region" description="Helical" evidence="14">
    <location>
        <begin position="7"/>
        <end position="25"/>
    </location>
</feature>
<feature type="transmembrane region" description="Helical" evidence="14">
    <location>
        <begin position="368"/>
        <end position="388"/>
    </location>
</feature>
<dbReference type="GO" id="GO:0005298">
    <property type="term" value="F:proline:sodium symporter activity"/>
    <property type="evidence" value="ECO:0007669"/>
    <property type="project" value="InterPro"/>
</dbReference>
<dbReference type="PROSITE" id="PS50283">
    <property type="entry name" value="NA_SOLUT_SYMP_3"/>
    <property type="match status" value="1"/>
</dbReference>
<dbReference type="InterPro" id="IPR018212">
    <property type="entry name" value="Na/solute_symporter_CS"/>
</dbReference>
<evidence type="ECO:0000256" key="12">
    <source>
        <dbReference type="ARBA" id="ARBA00033708"/>
    </source>
</evidence>
<dbReference type="CDD" id="cd11475">
    <property type="entry name" value="SLC5sbd_PutP"/>
    <property type="match status" value="1"/>
</dbReference>
<dbReference type="PANTHER" id="PTHR48086:SF3">
    <property type="entry name" value="SODIUM_PROLINE SYMPORTER"/>
    <property type="match status" value="1"/>
</dbReference>
<dbReference type="PATRIC" id="fig|1227498.3.peg.169"/>
<keyword evidence="8" id="KW-0915">Sodium</keyword>
<feature type="transmembrane region" description="Helical" evidence="14">
    <location>
        <begin position="193"/>
        <end position="215"/>
    </location>
</feature>
<dbReference type="AlphaFoldDB" id="L9XXD8"/>
<dbReference type="GO" id="GO:0015824">
    <property type="term" value="P:proline transport"/>
    <property type="evidence" value="ECO:0007669"/>
    <property type="project" value="InterPro"/>
</dbReference>
<evidence type="ECO:0000256" key="2">
    <source>
        <dbReference type="ARBA" id="ARBA00006434"/>
    </source>
</evidence>
<keyword evidence="5 14" id="KW-0812">Transmembrane</keyword>